<dbReference type="Gene3D" id="1.10.1660.10">
    <property type="match status" value="1"/>
</dbReference>
<evidence type="ECO:0000256" key="5">
    <source>
        <dbReference type="SAM" id="Coils"/>
    </source>
</evidence>
<evidence type="ECO:0000256" key="2">
    <source>
        <dbReference type="ARBA" id="ARBA00023015"/>
    </source>
</evidence>
<feature type="domain" description="HTH merR-type" evidence="6">
    <location>
        <begin position="1"/>
        <end position="71"/>
    </location>
</feature>
<dbReference type="GO" id="GO:0003700">
    <property type="term" value="F:DNA-binding transcription factor activity"/>
    <property type="evidence" value="ECO:0007669"/>
    <property type="project" value="InterPro"/>
</dbReference>
<sequence length="119" mass="13828">MKTKTVSELTKIPISTLRFYERQQLIPKRYISRDNNNYRVYAEEVVPYLKRLSMLASTGFTISDLQNLTSDAQNLTKEERITFTEEKIQEITAMQNDLESAKELLSKMVAESKQNDCVL</sequence>
<gene>
    <name evidence="7" type="ORF">ETH01_06000</name>
</gene>
<keyword evidence="4" id="KW-0804">Transcription</keyword>
<dbReference type="Pfam" id="PF13411">
    <property type="entry name" value="MerR_1"/>
    <property type="match status" value="1"/>
</dbReference>
<dbReference type="AlphaFoldDB" id="A0A510WAR4"/>
<comment type="caution">
    <text evidence="7">The sequence shown here is derived from an EMBL/GenBank/DDBJ whole genome shotgun (WGS) entry which is preliminary data.</text>
</comment>
<keyword evidence="3" id="KW-0238">DNA-binding</keyword>
<evidence type="ECO:0000256" key="1">
    <source>
        <dbReference type="ARBA" id="ARBA00022491"/>
    </source>
</evidence>
<dbReference type="InterPro" id="IPR000551">
    <property type="entry name" value="MerR-type_HTH_dom"/>
</dbReference>
<dbReference type="SMART" id="SM00422">
    <property type="entry name" value="HTH_MERR"/>
    <property type="match status" value="1"/>
</dbReference>
<dbReference type="Proteomes" id="UP000321361">
    <property type="component" value="Unassembled WGS sequence"/>
</dbReference>
<dbReference type="InterPro" id="IPR047057">
    <property type="entry name" value="MerR_fam"/>
</dbReference>
<dbReference type="PROSITE" id="PS50937">
    <property type="entry name" value="HTH_MERR_2"/>
    <property type="match status" value="1"/>
</dbReference>
<dbReference type="InterPro" id="IPR009061">
    <property type="entry name" value="DNA-bd_dom_put_sf"/>
</dbReference>
<evidence type="ECO:0000256" key="3">
    <source>
        <dbReference type="ARBA" id="ARBA00023125"/>
    </source>
</evidence>
<dbReference type="EMBL" id="BJUG01000002">
    <property type="protein sequence ID" value="GEK36313.1"/>
    <property type="molecule type" value="Genomic_DNA"/>
</dbReference>
<keyword evidence="5" id="KW-0175">Coiled coil</keyword>
<accession>A0A510WAR4</accession>
<evidence type="ECO:0000313" key="8">
    <source>
        <dbReference type="Proteomes" id="UP000321361"/>
    </source>
</evidence>
<evidence type="ECO:0000259" key="6">
    <source>
        <dbReference type="PROSITE" id="PS50937"/>
    </source>
</evidence>
<evidence type="ECO:0000313" key="7">
    <source>
        <dbReference type="EMBL" id="GEK36313.1"/>
    </source>
</evidence>
<dbReference type="PANTHER" id="PTHR30204">
    <property type="entry name" value="REDOX-CYCLING DRUG-SENSING TRANSCRIPTIONAL ACTIVATOR SOXR"/>
    <property type="match status" value="1"/>
</dbReference>
<proteinExistence type="predicted"/>
<evidence type="ECO:0000256" key="4">
    <source>
        <dbReference type="ARBA" id="ARBA00023163"/>
    </source>
</evidence>
<feature type="coiled-coil region" evidence="5">
    <location>
        <begin position="84"/>
        <end position="111"/>
    </location>
</feature>
<dbReference type="PANTHER" id="PTHR30204:SF69">
    <property type="entry name" value="MERR-FAMILY TRANSCRIPTIONAL REGULATOR"/>
    <property type="match status" value="1"/>
</dbReference>
<organism evidence="7 8">
    <name type="scientific">Enterococcus thailandicus</name>
    <dbReference type="NCBI Taxonomy" id="417368"/>
    <lineage>
        <taxon>Bacteria</taxon>
        <taxon>Bacillati</taxon>
        <taxon>Bacillota</taxon>
        <taxon>Bacilli</taxon>
        <taxon>Lactobacillales</taxon>
        <taxon>Enterococcaceae</taxon>
        <taxon>Enterococcus</taxon>
    </lineage>
</organism>
<protein>
    <submittedName>
        <fullName evidence="7">MerR family transcriptional regulator</fullName>
    </submittedName>
</protein>
<keyword evidence="2" id="KW-0805">Transcription regulation</keyword>
<reference evidence="7 8" key="1">
    <citation type="submission" date="2019-07" db="EMBL/GenBank/DDBJ databases">
        <title>Whole genome shotgun sequence of Enterococcus thailandicus NBRC 101867.</title>
        <authorList>
            <person name="Hosoyama A."/>
            <person name="Uohara A."/>
            <person name="Ohji S."/>
            <person name="Ichikawa N."/>
        </authorList>
    </citation>
    <scope>NUCLEOTIDE SEQUENCE [LARGE SCALE GENOMIC DNA]</scope>
    <source>
        <strain evidence="7 8">NBRC 101867</strain>
    </source>
</reference>
<name>A0A510WAR4_ENTTH</name>
<dbReference type="RefSeq" id="WP_071868333.1">
    <property type="nucleotide sequence ID" value="NZ_BJUG01000002.1"/>
</dbReference>
<dbReference type="SUPFAM" id="SSF46955">
    <property type="entry name" value="Putative DNA-binding domain"/>
    <property type="match status" value="1"/>
</dbReference>
<dbReference type="GO" id="GO:0003677">
    <property type="term" value="F:DNA binding"/>
    <property type="evidence" value="ECO:0007669"/>
    <property type="project" value="UniProtKB-KW"/>
</dbReference>
<keyword evidence="1" id="KW-0678">Repressor</keyword>